<protein>
    <submittedName>
        <fullName evidence="2">Uncharacterized protein</fullName>
    </submittedName>
</protein>
<keyword evidence="1" id="KW-0812">Transmembrane</keyword>
<dbReference type="AlphaFoldDB" id="A0A507DHE8"/>
<feature type="transmembrane region" description="Helical" evidence="1">
    <location>
        <begin position="165"/>
        <end position="184"/>
    </location>
</feature>
<dbReference type="Proteomes" id="UP000320475">
    <property type="component" value="Unassembled WGS sequence"/>
</dbReference>
<accession>A0A507DHE8</accession>
<organism evidence="2 3">
    <name type="scientific">Synchytrium endobioticum</name>
    <dbReference type="NCBI Taxonomy" id="286115"/>
    <lineage>
        <taxon>Eukaryota</taxon>
        <taxon>Fungi</taxon>
        <taxon>Fungi incertae sedis</taxon>
        <taxon>Chytridiomycota</taxon>
        <taxon>Chytridiomycota incertae sedis</taxon>
        <taxon>Chytridiomycetes</taxon>
        <taxon>Synchytriales</taxon>
        <taxon>Synchytriaceae</taxon>
        <taxon>Synchytrium</taxon>
    </lineage>
</organism>
<dbReference type="VEuPathDB" id="FungiDB:SeMB42_g04498"/>
<gene>
    <name evidence="2" type="ORF">SeLEV6574_g00959</name>
</gene>
<sequence>MHFDNYEKVKSTSLENPSSPFLVTLGTDTSRWYTFAPSDDGTHLIALDKVFVVDGDKVLDSEFGNTVRVTTVASWIFNVRNSLGKVTVGFKLGQFTVPVVTDNGGDAARAGLDQWENDDSPYPMSQKLTQVKKESGWQDSLLKAAVVASISGGALHLALAVVAVLVAHNPAGALALLSIALAWVRERLKFKNLRTQLTAVTPRFVSGSASIPMTHNSLQGEHVTSRSPQRSITGLASKFLTPL</sequence>
<name>A0A507DHE8_9FUNG</name>
<evidence type="ECO:0000313" key="3">
    <source>
        <dbReference type="Proteomes" id="UP000320475"/>
    </source>
</evidence>
<comment type="caution">
    <text evidence="2">The sequence shown here is derived from an EMBL/GenBank/DDBJ whole genome shotgun (WGS) entry which is preliminary data.</text>
</comment>
<reference evidence="2 3" key="1">
    <citation type="journal article" date="2019" name="Sci. Rep.">
        <title>Comparative genomics of chytrid fungi reveal insights into the obligate biotrophic and pathogenic lifestyle of Synchytrium endobioticum.</title>
        <authorList>
            <person name="van de Vossenberg B.T.L.H."/>
            <person name="Warris S."/>
            <person name="Nguyen H.D.T."/>
            <person name="van Gent-Pelzer M.P.E."/>
            <person name="Joly D.L."/>
            <person name="van de Geest H.C."/>
            <person name="Bonants P.J.M."/>
            <person name="Smith D.S."/>
            <person name="Levesque C.A."/>
            <person name="van der Lee T.A.J."/>
        </authorList>
    </citation>
    <scope>NUCLEOTIDE SEQUENCE [LARGE SCALE GENOMIC DNA]</scope>
    <source>
        <strain evidence="2 3">LEV6574</strain>
    </source>
</reference>
<evidence type="ECO:0000256" key="1">
    <source>
        <dbReference type="SAM" id="Phobius"/>
    </source>
</evidence>
<proteinExistence type="predicted"/>
<keyword evidence="1" id="KW-0472">Membrane</keyword>
<dbReference type="EMBL" id="QEAM01000019">
    <property type="protein sequence ID" value="TPX50328.1"/>
    <property type="molecule type" value="Genomic_DNA"/>
</dbReference>
<evidence type="ECO:0000313" key="2">
    <source>
        <dbReference type="EMBL" id="TPX50328.1"/>
    </source>
</evidence>
<keyword evidence="1" id="KW-1133">Transmembrane helix</keyword>